<comment type="catalytic activity">
    <reaction evidence="1 18">
        <text>S-ubiquitinyl-[E2 ubiquitin-conjugating enzyme]-L-cysteine + [acceptor protein]-L-lysine = [E2 ubiquitin-conjugating enzyme]-L-cysteine + N(6)-ubiquitinyl-[acceptor protein]-L-lysine.</text>
        <dbReference type="EC" id="2.3.2.27"/>
    </reaction>
</comment>
<dbReference type="InterPro" id="IPR003613">
    <property type="entry name" value="Ubox_domain"/>
</dbReference>
<evidence type="ECO:0000256" key="6">
    <source>
        <dbReference type="ARBA" id="ARBA00015618"/>
    </source>
</evidence>
<evidence type="ECO:0000256" key="11">
    <source>
        <dbReference type="ARBA" id="ARBA00022737"/>
    </source>
</evidence>
<dbReference type="PANTHER" id="PTHR43995">
    <property type="entry name" value="PRE-MRNA-PROCESSING FACTOR 19"/>
    <property type="match status" value="1"/>
</dbReference>
<dbReference type="InParanoid" id="A0A1C7NVU5"/>
<dbReference type="EMBL" id="LUGH01000008">
    <property type="protein sequence ID" value="OBZ91584.1"/>
    <property type="molecule type" value="Genomic_DNA"/>
</dbReference>
<feature type="compositionally biased region" description="Low complexity" evidence="20">
    <location>
        <begin position="141"/>
        <end position="150"/>
    </location>
</feature>
<feature type="repeat" description="WD" evidence="17">
    <location>
        <begin position="249"/>
        <end position="281"/>
    </location>
</feature>
<protein>
    <recommendedName>
        <fullName evidence="6 18">Pre-mRNA-processing factor 19</fullName>
        <ecNumber evidence="5 18">2.3.2.27</ecNumber>
    </recommendedName>
</protein>
<reference evidence="22 23" key="1">
    <citation type="submission" date="2016-03" db="EMBL/GenBank/DDBJ databases">
        <title>Choanephora cucurbitarum.</title>
        <authorList>
            <person name="Min B."/>
            <person name="Park H."/>
            <person name="Park J.-H."/>
            <person name="Shin H.-D."/>
            <person name="Choi I.-G."/>
        </authorList>
    </citation>
    <scope>NUCLEOTIDE SEQUENCE [LARGE SCALE GENOMIC DNA]</scope>
    <source>
        <strain evidence="22 23">KUS-F28377</strain>
    </source>
</reference>
<evidence type="ECO:0000256" key="15">
    <source>
        <dbReference type="ARBA" id="ARBA00023204"/>
    </source>
</evidence>
<evidence type="ECO:0000256" key="5">
    <source>
        <dbReference type="ARBA" id="ARBA00012483"/>
    </source>
</evidence>
<dbReference type="GO" id="GO:0071006">
    <property type="term" value="C:U2-type catalytic step 1 spliceosome"/>
    <property type="evidence" value="ECO:0007669"/>
    <property type="project" value="TreeGrafter"/>
</dbReference>
<dbReference type="Pfam" id="PF24814">
    <property type="entry name" value="WD40_Prp19"/>
    <property type="match status" value="1"/>
</dbReference>
<feature type="region of interest" description="Disordered" evidence="20">
    <location>
        <begin position="141"/>
        <end position="162"/>
    </location>
</feature>
<keyword evidence="10 18" id="KW-0747">Spliceosome</keyword>
<keyword evidence="11" id="KW-0677">Repeat</keyword>
<dbReference type="InterPro" id="IPR038959">
    <property type="entry name" value="Prp19"/>
</dbReference>
<dbReference type="CDD" id="cd16656">
    <property type="entry name" value="RING-Ubox_PRP19"/>
    <property type="match status" value="1"/>
</dbReference>
<dbReference type="Proteomes" id="UP000093000">
    <property type="component" value="Unassembled WGS sequence"/>
</dbReference>
<dbReference type="CDD" id="cd00200">
    <property type="entry name" value="WD40"/>
    <property type="match status" value="1"/>
</dbReference>
<feature type="domain" description="U-box" evidence="21">
    <location>
        <begin position="1"/>
        <end position="67"/>
    </location>
</feature>
<keyword evidence="8 18" id="KW-0507">mRNA processing</keyword>
<accession>A0A1C7NVU5</accession>
<evidence type="ECO:0000259" key="21">
    <source>
        <dbReference type="SMART" id="SM00504"/>
    </source>
</evidence>
<comment type="subunit">
    <text evidence="18">Homotetramer.</text>
</comment>
<feature type="repeat" description="WD" evidence="17">
    <location>
        <begin position="295"/>
        <end position="336"/>
    </location>
</feature>
<feature type="repeat" description="WD" evidence="17">
    <location>
        <begin position="338"/>
        <end position="379"/>
    </location>
</feature>
<evidence type="ECO:0000256" key="16">
    <source>
        <dbReference type="ARBA" id="ARBA00023242"/>
    </source>
</evidence>
<dbReference type="GO" id="GO:0070534">
    <property type="term" value="P:protein K63-linked ubiquitination"/>
    <property type="evidence" value="ECO:0007669"/>
    <property type="project" value="UniProtKB-UniRule"/>
</dbReference>
<dbReference type="GO" id="GO:0000974">
    <property type="term" value="C:Prp19 complex"/>
    <property type="evidence" value="ECO:0007669"/>
    <property type="project" value="UniProtKB-UniRule"/>
</dbReference>
<dbReference type="GO" id="GO:0000398">
    <property type="term" value="P:mRNA splicing, via spliceosome"/>
    <property type="evidence" value="ECO:0007669"/>
    <property type="project" value="InterPro"/>
</dbReference>
<dbReference type="FunCoup" id="A0A1C7NVU5">
    <property type="interactions" value="750"/>
</dbReference>
<evidence type="ECO:0000256" key="13">
    <source>
        <dbReference type="ARBA" id="ARBA00022786"/>
    </source>
</evidence>
<evidence type="ECO:0000256" key="2">
    <source>
        <dbReference type="ARBA" id="ARBA00004642"/>
    </source>
</evidence>
<comment type="pathway">
    <text evidence="3 18">Protein modification; protein ubiquitination.</text>
</comment>
<sequence length="500" mass="55001">MFCAISGEAPKQPVVSLKSGNVFEKNLLEKFVSEHGRDPINNEEMTVEDILELKTTPETVKPRPPKLSSVPSILSTLQDEWDSVMLESFTLKQQYQQVRQELSHALYQNDAATRVIARLKKERDAAREALANVQAHLGVSATAPTTTTAPVEESMEVDGGLPEEVAEKITKTSEELSSARRQKKKPPVEYATADSIKAYQQTNTIPSLHSARSAGITALDVSGQLILTGGNDKHVQVYDKSEDKVIANLGGHTKKITSVQFRDESHDVFISGSQDKHVRVWVTSEKTGYALGHNINAHKGEVTQVHVHPSKDYFVSAGLDAKWSLYDFESAKPIVETFNKDDAGYSSIQFHPDGMILGAGTTDGVVQIWDVKSQKVAARFEDHAGHVKAMAFSENGYILATASEDNLVKIWDLRKLANTKTFTLDDNYKINTLSFDPYGQFLAVGGTDVRVLKAKDGSHIAAFNENNGTDITGLHWSPLAEELVSSGLDRTIRFYGTANQ</sequence>
<dbReference type="InterPro" id="IPR001680">
    <property type="entry name" value="WD40_rpt"/>
</dbReference>
<dbReference type="OrthoDB" id="687049at2759"/>
<evidence type="ECO:0000256" key="18">
    <source>
        <dbReference type="RuleBase" id="RU367101"/>
    </source>
</evidence>
<dbReference type="InterPro" id="IPR015943">
    <property type="entry name" value="WD40/YVTN_repeat-like_dom_sf"/>
</dbReference>
<dbReference type="FunFam" id="3.30.40.10:FF:000027">
    <property type="entry name" value="Pre-mRNA-processing factor 19, putative"/>
    <property type="match status" value="1"/>
</dbReference>
<feature type="repeat" description="WD" evidence="17">
    <location>
        <begin position="380"/>
        <end position="421"/>
    </location>
</feature>
<evidence type="ECO:0000256" key="7">
    <source>
        <dbReference type="ARBA" id="ARBA00022574"/>
    </source>
</evidence>
<keyword evidence="23" id="KW-1185">Reference proteome</keyword>
<evidence type="ECO:0000256" key="1">
    <source>
        <dbReference type="ARBA" id="ARBA00000900"/>
    </source>
</evidence>
<dbReference type="PANTHER" id="PTHR43995:SF1">
    <property type="entry name" value="PRE-MRNA-PROCESSING FACTOR 19"/>
    <property type="match status" value="1"/>
</dbReference>
<dbReference type="InterPro" id="IPR019775">
    <property type="entry name" value="WD40_repeat_CS"/>
</dbReference>
<dbReference type="SMART" id="SM00320">
    <property type="entry name" value="WD40"/>
    <property type="match status" value="7"/>
</dbReference>
<evidence type="ECO:0000256" key="9">
    <source>
        <dbReference type="ARBA" id="ARBA00022679"/>
    </source>
</evidence>
<evidence type="ECO:0000256" key="14">
    <source>
        <dbReference type="ARBA" id="ARBA00023187"/>
    </source>
</evidence>
<dbReference type="InterPro" id="IPR013083">
    <property type="entry name" value="Znf_RING/FYVE/PHD"/>
</dbReference>
<dbReference type="PROSITE" id="PS50082">
    <property type="entry name" value="WD_REPEATS_2"/>
    <property type="match status" value="4"/>
</dbReference>
<evidence type="ECO:0000256" key="3">
    <source>
        <dbReference type="ARBA" id="ARBA00004906"/>
    </source>
</evidence>
<dbReference type="PROSITE" id="PS50294">
    <property type="entry name" value="WD_REPEATS_REGION"/>
    <property type="match status" value="3"/>
</dbReference>
<evidence type="ECO:0000256" key="8">
    <source>
        <dbReference type="ARBA" id="ARBA00022664"/>
    </source>
</evidence>
<keyword evidence="16 18" id="KW-0539">Nucleus</keyword>
<keyword evidence="9 18" id="KW-0808">Transferase</keyword>
<comment type="caution">
    <text evidence="22">The sequence shown here is derived from an EMBL/GenBank/DDBJ whole genome shotgun (WGS) entry which is preliminary data.</text>
</comment>
<comment type="subcellular location">
    <subcellularLocation>
        <location evidence="2">Nucleus</location>
        <location evidence="2">Nucleoplasm</location>
    </subcellularLocation>
</comment>
<organism evidence="22 23">
    <name type="scientific">Choanephora cucurbitarum</name>
    <dbReference type="NCBI Taxonomy" id="101091"/>
    <lineage>
        <taxon>Eukaryota</taxon>
        <taxon>Fungi</taxon>
        <taxon>Fungi incertae sedis</taxon>
        <taxon>Mucoromycota</taxon>
        <taxon>Mucoromycotina</taxon>
        <taxon>Mucoromycetes</taxon>
        <taxon>Mucorales</taxon>
        <taxon>Mucorineae</taxon>
        <taxon>Choanephoraceae</taxon>
        <taxon>Choanephoroideae</taxon>
        <taxon>Choanephora</taxon>
    </lineage>
</organism>
<dbReference type="SUPFAM" id="SSF50978">
    <property type="entry name" value="WD40 repeat-like"/>
    <property type="match status" value="1"/>
</dbReference>
<dbReference type="GO" id="GO:0006281">
    <property type="term" value="P:DNA repair"/>
    <property type="evidence" value="ECO:0007669"/>
    <property type="project" value="UniProtKB-KW"/>
</dbReference>
<dbReference type="GO" id="GO:0061630">
    <property type="term" value="F:ubiquitin protein ligase activity"/>
    <property type="evidence" value="ECO:0007669"/>
    <property type="project" value="UniProtKB-UniRule"/>
</dbReference>
<evidence type="ECO:0000256" key="12">
    <source>
        <dbReference type="ARBA" id="ARBA00022763"/>
    </source>
</evidence>
<evidence type="ECO:0000256" key="17">
    <source>
        <dbReference type="PROSITE-ProRule" id="PRU00221"/>
    </source>
</evidence>
<dbReference type="GO" id="GO:0005654">
    <property type="term" value="C:nucleoplasm"/>
    <property type="evidence" value="ECO:0007669"/>
    <property type="project" value="UniProtKB-SubCell"/>
</dbReference>
<name>A0A1C7NVU5_9FUNG</name>
<dbReference type="STRING" id="101091.A0A1C7NVU5"/>
<dbReference type="GO" id="GO:0005737">
    <property type="term" value="C:cytoplasm"/>
    <property type="evidence" value="ECO:0007669"/>
    <property type="project" value="TreeGrafter"/>
</dbReference>
<dbReference type="Gene3D" id="3.30.40.10">
    <property type="entry name" value="Zinc/RING finger domain, C3HC4 (zinc finger)"/>
    <property type="match status" value="1"/>
</dbReference>
<feature type="coiled-coil region" evidence="19">
    <location>
        <begin position="109"/>
        <end position="136"/>
    </location>
</feature>
<keyword evidence="12 18" id="KW-0227">DNA damage</keyword>
<evidence type="ECO:0000256" key="4">
    <source>
        <dbReference type="ARBA" id="ARBA00006388"/>
    </source>
</evidence>
<dbReference type="AlphaFoldDB" id="A0A1C7NVU5"/>
<evidence type="ECO:0000313" key="22">
    <source>
        <dbReference type="EMBL" id="OBZ91584.1"/>
    </source>
</evidence>
<keyword evidence="15 18" id="KW-0234">DNA repair</keyword>
<dbReference type="PROSITE" id="PS00678">
    <property type="entry name" value="WD_REPEATS_1"/>
    <property type="match status" value="2"/>
</dbReference>
<dbReference type="Pfam" id="PF08606">
    <property type="entry name" value="Prp19"/>
    <property type="match status" value="1"/>
</dbReference>
<evidence type="ECO:0000256" key="10">
    <source>
        <dbReference type="ARBA" id="ARBA00022728"/>
    </source>
</evidence>
<keyword evidence="13 18" id="KW-0833">Ubl conjugation pathway</keyword>
<comment type="function">
    <text evidence="18">Ubiquitin-protein ligase which is mainly involved pre-mRNA splicing and DNA repair. Required for pre-mRNA splicing as component of the spliceosome.</text>
</comment>
<evidence type="ECO:0000256" key="20">
    <source>
        <dbReference type="SAM" id="MobiDB-lite"/>
    </source>
</evidence>
<keyword evidence="7 17" id="KW-0853">WD repeat</keyword>
<dbReference type="SMART" id="SM00504">
    <property type="entry name" value="Ubox"/>
    <property type="match status" value="1"/>
</dbReference>
<dbReference type="Gene3D" id="2.130.10.10">
    <property type="entry name" value="YVTN repeat-like/Quinoprotein amine dehydrogenase"/>
    <property type="match status" value="1"/>
</dbReference>
<dbReference type="PRINTS" id="PR00320">
    <property type="entry name" value="GPROTEINBRPT"/>
</dbReference>
<proteinExistence type="inferred from homology"/>
<keyword evidence="19" id="KW-0175">Coiled coil</keyword>
<dbReference type="InterPro" id="IPR036322">
    <property type="entry name" value="WD40_repeat_dom_sf"/>
</dbReference>
<evidence type="ECO:0000313" key="23">
    <source>
        <dbReference type="Proteomes" id="UP000093000"/>
    </source>
</evidence>
<dbReference type="InterPro" id="IPR013915">
    <property type="entry name" value="Prp19_cc"/>
</dbReference>
<keyword evidence="14 18" id="KW-0508">mRNA splicing</keyword>
<comment type="similarity">
    <text evidence="4 18">Belongs to the WD repeat PRP19 family.</text>
</comment>
<evidence type="ECO:0000256" key="19">
    <source>
        <dbReference type="SAM" id="Coils"/>
    </source>
</evidence>
<dbReference type="InterPro" id="IPR055340">
    <property type="entry name" value="RING-Ubox_PRP19"/>
</dbReference>
<gene>
    <name evidence="22" type="primary">PRPF19</name>
    <name evidence="22" type="ORF">A0J61_00397</name>
</gene>
<dbReference type="SUPFAM" id="SSF57850">
    <property type="entry name" value="RING/U-box"/>
    <property type="match status" value="1"/>
</dbReference>
<dbReference type="EC" id="2.3.2.27" evidence="5 18"/>
<dbReference type="InterPro" id="IPR020472">
    <property type="entry name" value="WD40_PAC1"/>
</dbReference>
<feature type="region of interest" description="Disordered" evidence="20">
    <location>
        <begin position="171"/>
        <end position="190"/>
    </location>
</feature>
<dbReference type="UniPathway" id="UPA00143"/>